<dbReference type="PANTHER" id="PTHR11863">
    <property type="entry name" value="STEROL DESATURASE"/>
    <property type="match status" value="1"/>
</dbReference>
<dbReference type="VEuPathDB" id="VectorBase:CQUJHB003420"/>
<dbReference type="GO" id="GO:0008610">
    <property type="term" value="P:lipid biosynthetic process"/>
    <property type="evidence" value="ECO:0007669"/>
    <property type="project" value="InterPro"/>
</dbReference>
<proteinExistence type="predicted"/>
<dbReference type="KEGG" id="cqu:CpipJ_CPIJ009637"/>
<keyword evidence="2 5" id="KW-0812">Transmembrane</keyword>
<organism>
    <name type="scientific">Culex quinquefasciatus</name>
    <name type="common">Southern house mosquito</name>
    <name type="synonym">Culex pungens</name>
    <dbReference type="NCBI Taxonomy" id="7176"/>
    <lineage>
        <taxon>Eukaryota</taxon>
        <taxon>Metazoa</taxon>
        <taxon>Ecdysozoa</taxon>
        <taxon>Arthropoda</taxon>
        <taxon>Hexapoda</taxon>
        <taxon>Insecta</taxon>
        <taxon>Pterygota</taxon>
        <taxon>Neoptera</taxon>
        <taxon>Endopterygota</taxon>
        <taxon>Diptera</taxon>
        <taxon>Nematocera</taxon>
        <taxon>Culicoidea</taxon>
        <taxon>Culicidae</taxon>
        <taxon>Culicinae</taxon>
        <taxon>Culicini</taxon>
        <taxon>Culex</taxon>
        <taxon>Culex</taxon>
    </lineage>
</organism>
<dbReference type="InParanoid" id="B0WQF9"/>
<dbReference type="EnsemblMetazoa" id="CPIJ009637-RA">
    <property type="protein sequence ID" value="CPIJ009637-PA"/>
    <property type="gene ID" value="CPIJ009637"/>
</dbReference>
<dbReference type="AlphaFoldDB" id="B0WQF9"/>
<dbReference type="GO" id="GO:0016020">
    <property type="term" value="C:membrane"/>
    <property type="evidence" value="ECO:0007669"/>
    <property type="project" value="UniProtKB-SubCell"/>
</dbReference>
<feature type="transmembrane region" description="Helical" evidence="5">
    <location>
        <begin position="79"/>
        <end position="100"/>
    </location>
</feature>
<dbReference type="HOGENOM" id="CLU_047036_1_1_1"/>
<evidence type="ECO:0000256" key="2">
    <source>
        <dbReference type="ARBA" id="ARBA00022692"/>
    </source>
</evidence>
<dbReference type="Pfam" id="PF04116">
    <property type="entry name" value="FA_hydroxylase"/>
    <property type="match status" value="1"/>
</dbReference>
<evidence type="ECO:0000256" key="5">
    <source>
        <dbReference type="SAM" id="Phobius"/>
    </source>
</evidence>
<feature type="transmembrane region" description="Helical" evidence="5">
    <location>
        <begin position="22"/>
        <end position="45"/>
    </location>
</feature>
<feature type="transmembrane region" description="Helical" evidence="5">
    <location>
        <begin position="178"/>
        <end position="201"/>
    </location>
</feature>
<evidence type="ECO:0000256" key="4">
    <source>
        <dbReference type="ARBA" id="ARBA00023136"/>
    </source>
</evidence>
<sequence length="318" mass="36192">MGGCQELWDRFLDATGHDYRGLWIYGTTLYSVLVVLVVGGLFLFMDVTGYPKFMRKYKIQPGTNDPLTAEQLQKLIKTAFINLVLVGTPTFAMCYSLSAVTNRLPDMRSLPTIGQVAYSIPICVLCSEVAFYYSHRLLHYKFLYKLIHKKHHEWTSPVAVAAVYAHPIEHVFSNVLPLYLGVLLTEAHLVTVWIWATIALFGTLHDHSGYHLPFLGSPELHDFHHLKFNQCYGAIGLLDWLHGTDTQFRRSKAFQRNRRLIGTASARELYPDDETNMLIGRKGVKKQLYEQQNNGRGSDFLGLFFTLSDLLALPLLPI</sequence>
<protein>
    <submittedName>
        <fullName evidence="7">Sterol desaturase</fullName>
    </submittedName>
</protein>
<evidence type="ECO:0000313" key="8">
    <source>
        <dbReference type="EnsemblMetazoa" id="CPIJ009637-PA"/>
    </source>
</evidence>
<dbReference type="GO" id="GO:0005506">
    <property type="term" value="F:iron ion binding"/>
    <property type="evidence" value="ECO:0007669"/>
    <property type="project" value="InterPro"/>
</dbReference>
<evidence type="ECO:0000313" key="9">
    <source>
        <dbReference type="Proteomes" id="UP000002320"/>
    </source>
</evidence>
<keyword evidence="9" id="KW-1185">Reference proteome</keyword>
<dbReference type="InterPro" id="IPR050307">
    <property type="entry name" value="Sterol_Desaturase_Related"/>
</dbReference>
<keyword evidence="3 5" id="KW-1133">Transmembrane helix</keyword>
<dbReference type="eggNOG" id="KOG0873">
    <property type="taxonomic scope" value="Eukaryota"/>
</dbReference>
<dbReference type="OrthoDB" id="408954at2759"/>
<comment type="subcellular location">
    <subcellularLocation>
        <location evidence="1">Membrane</location>
    </subcellularLocation>
</comment>
<feature type="transmembrane region" description="Helical" evidence="5">
    <location>
        <begin position="112"/>
        <end position="133"/>
    </location>
</feature>
<evidence type="ECO:0000259" key="6">
    <source>
        <dbReference type="Pfam" id="PF04116"/>
    </source>
</evidence>
<dbReference type="Proteomes" id="UP000002320">
    <property type="component" value="Unassembled WGS sequence"/>
</dbReference>
<evidence type="ECO:0000313" key="7">
    <source>
        <dbReference type="EMBL" id="EDS32830.1"/>
    </source>
</evidence>
<reference evidence="7" key="1">
    <citation type="submission" date="2007-03" db="EMBL/GenBank/DDBJ databases">
        <title>Annotation of Culex pipiens quinquefasciatus.</title>
        <authorList>
            <consortium name="The Broad Institute Genome Sequencing Platform"/>
            <person name="Atkinson P.W."/>
            <person name="Hemingway J."/>
            <person name="Christensen B.M."/>
            <person name="Higgs S."/>
            <person name="Kodira C."/>
            <person name="Hannick L."/>
            <person name="Megy K."/>
            <person name="O'Leary S."/>
            <person name="Pearson M."/>
            <person name="Haas B.J."/>
            <person name="Mauceli E."/>
            <person name="Wortman J.R."/>
            <person name="Lee N.H."/>
            <person name="Guigo R."/>
            <person name="Stanke M."/>
            <person name="Alvarado L."/>
            <person name="Amedeo P."/>
            <person name="Antoine C.H."/>
            <person name="Arensburger P."/>
            <person name="Bidwell S.L."/>
            <person name="Crawford M."/>
            <person name="Camaro F."/>
            <person name="Devon K."/>
            <person name="Engels R."/>
            <person name="Hammond M."/>
            <person name="Howarth C."/>
            <person name="Koehrsen M."/>
            <person name="Lawson D."/>
            <person name="Montgomery P."/>
            <person name="Nene V."/>
            <person name="Nusbaum C."/>
            <person name="Puiu D."/>
            <person name="Romero-Severson J."/>
            <person name="Severson D.W."/>
            <person name="Shumway M."/>
            <person name="Sisk P."/>
            <person name="Stolte C."/>
            <person name="Zeng Q."/>
            <person name="Eisenstadt E."/>
            <person name="Fraser-Liggett C."/>
            <person name="Strausberg R."/>
            <person name="Galagan J."/>
            <person name="Birren B."/>
            <person name="Collins F.H."/>
        </authorList>
    </citation>
    <scope>NUCLEOTIDE SEQUENCE [LARGE SCALE GENOMIC DNA]</scope>
    <source>
        <strain evidence="7">JHB</strain>
    </source>
</reference>
<dbReference type="EMBL" id="DS232039">
    <property type="protein sequence ID" value="EDS32830.1"/>
    <property type="molecule type" value="Genomic_DNA"/>
</dbReference>
<gene>
    <name evidence="8" type="primary">6041720</name>
    <name evidence="7" type="ORF">CpipJ_CPIJ009637</name>
</gene>
<dbReference type="VEuPathDB" id="VectorBase:CPIJ009637"/>
<dbReference type="InterPro" id="IPR006694">
    <property type="entry name" value="Fatty_acid_hydroxylase"/>
</dbReference>
<reference evidence="8" key="2">
    <citation type="submission" date="2020-05" db="UniProtKB">
        <authorList>
            <consortium name="EnsemblMetazoa"/>
        </authorList>
    </citation>
    <scope>IDENTIFICATION</scope>
    <source>
        <strain evidence="8">JHB</strain>
    </source>
</reference>
<evidence type="ECO:0000256" key="1">
    <source>
        <dbReference type="ARBA" id="ARBA00004370"/>
    </source>
</evidence>
<dbReference type="GO" id="GO:0016491">
    <property type="term" value="F:oxidoreductase activity"/>
    <property type="evidence" value="ECO:0007669"/>
    <property type="project" value="InterPro"/>
</dbReference>
<dbReference type="STRING" id="7176.B0WQF9"/>
<keyword evidence="4 5" id="KW-0472">Membrane</keyword>
<name>B0WQF9_CULQU</name>
<feature type="domain" description="Fatty acid hydroxylase" evidence="6">
    <location>
        <begin position="122"/>
        <end position="244"/>
    </location>
</feature>
<dbReference type="OMA" id="WIWATIA"/>
<accession>B0WQF9</accession>
<evidence type="ECO:0000256" key="3">
    <source>
        <dbReference type="ARBA" id="ARBA00022989"/>
    </source>
</evidence>